<sequence>MVSKSSGAVSSEAEMQNFSLTSTYKLKTGYEIPVLGFGTAGDVSENYQMDPTEGQVAVLEALKGGYRHIDSAQMYGSEKCAGTAIRQSSIGREHLFFTSKVQSGGGYDATKAAIDSGLKESNLGYFDLYIIHAPYGGPETRKGAWRAMVEAKRDGKIRSLGVSNYGLHHLQELEDYISELEKQLGQGNGGEISVGQWELHPWLDRKEIVNWCRTRNIIVEAYCPLIRGRRFDEPALKPLVEKFGKTAAQILLRWSLQKGFVPLPKSVTPSRIASNADIFDFFLTEEEMASLETGDYAPCTWDPTVSTLSE</sequence>
<evidence type="ECO:0000256" key="7">
    <source>
        <dbReference type="PIRSR" id="PIRSR000097-1"/>
    </source>
</evidence>
<dbReference type="CDD" id="cd19071">
    <property type="entry name" value="AKR_AKR1-5-like"/>
    <property type="match status" value="1"/>
</dbReference>
<evidence type="ECO:0000256" key="6">
    <source>
        <dbReference type="ARBA" id="ARBA00049485"/>
    </source>
</evidence>
<dbReference type="FunFam" id="3.20.20.100:FF:000015">
    <property type="entry name" value="Oxidoreductase, aldo/keto reductase family"/>
    <property type="match status" value="1"/>
</dbReference>
<dbReference type="Gene3D" id="3.20.20.100">
    <property type="entry name" value="NADP-dependent oxidoreductase domain"/>
    <property type="match status" value="1"/>
</dbReference>
<proteinExistence type="inferred from homology"/>
<evidence type="ECO:0000256" key="1">
    <source>
        <dbReference type="ARBA" id="ARBA00007905"/>
    </source>
</evidence>
<dbReference type="Proteomes" id="UP000053411">
    <property type="component" value="Unassembled WGS sequence"/>
</dbReference>
<dbReference type="PANTHER" id="PTHR43827">
    <property type="entry name" value="2,5-DIKETO-D-GLUCONIC ACID REDUCTASE"/>
    <property type="match status" value="1"/>
</dbReference>
<dbReference type="InterPro" id="IPR036812">
    <property type="entry name" value="NAD(P)_OxRdtase_dom_sf"/>
</dbReference>
<comment type="similarity">
    <text evidence="1">Belongs to the aldo/keto reductase family.</text>
</comment>
<reference evidence="11 12" key="1">
    <citation type="submission" date="2015-01" db="EMBL/GenBank/DDBJ databases">
        <title>The Genome Sequence of Fonsecaea multimorphosa CBS 102226.</title>
        <authorList>
            <consortium name="The Broad Institute Genomics Platform"/>
            <person name="Cuomo C."/>
            <person name="de Hoog S."/>
            <person name="Gorbushina A."/>
            <person name="Stielow B."/>
            <person name="Teixiera M."/>
            <person name="Abouelleil A."/>
            <person name="Chapman S.B."/>
            <person name="Priest M."/>
            <person name="Young S.K."/>
            <person name="Wortman J."/>
            <person name="Nusbaum C."/>
            <person name="Birren B."/>
        </authorList>
    </citation>
    <scope>NUCLEOTIDE SEQUENCE [LARGE SCALE GENOMIC DNA]</scope>
    <source>
        <strain evidence="11 12">CBS 102226</strain>
    </source>
</reference>
<dbReference type="GeneID" id="27710732"/>
<comment type="function">
    <text evidence="4">Catalyzes the initial reaction in the xylose utilization pathway by reducing D-xylose into xylitol. Xylose is a major component of hemicelluloses such as xylan. Most fungi utilize D-xylose via three enzymatic reactions, xylose reductase (XR), xylitol dehydrogenase (XDH), and xylulokinase, to form xylulose 5-phosphate, which enters pentose phosphate pathway.</text>
</comment>
<dbReference type="PANTHER" id="PTHR43827:SF13">
    <property type="entry name" value="ALDO_KETO REDUCTASE FAMILY PROTEIN"/>
    <property type="match status" value="1"/>
</dbReference>
<dbReference type="STRING" id="1442371.A0A0D2HC36"/>
<dbReference type="VEuPathDB" id="FungiDB:Z520_04986"/>
<keyword evidence="3" id="KW-0560">Oxidoreductase</keyword>
<dbReference type="RefSeq" id="XP_016633533.1">
    <property type="nucleotide sequence ID" value="XM_016775490.1"/>
</dbReference>
<evidence type="ECO:0000256" key="2">
    <source>
        <dbReference type="ARBA" id="ARBA00012845"/>
    </source>
</evidence>
<dbReference type="EMBL" id="KN848069">
    <property type="protein sequence ID" value="KIX99410.1"/>
    <property type="molecule type" value="Genomic_DNA"/>
</dbReference>
<dbReference type="PIRSF" id="PIRSF000097">
    <property type="entry name" value="AKR"/>
    <property type="match status" value="1"/>
</dbReference>
<name>A0A0D2HC36_9EURO</name>
<feature type="active site" description="Proton donor" evidence="7">
    <location>
        <position position="75"/>
    </location>
</feature>
<dbReference type="AlphaFoldDB" id="A0A0D2HC36"/>
<dbReference type="Pfam" id="PF00248">
    <property type="entry name" value="Aldo_ket_red"/>
    <property type="match status" value="1"/>
</dbReference>
<evidence type="ECO:0000256" key="5">
    <source>
        <dbReference type="ARBA" id="ARBA00047534"/>
    </source>
</evidence>
<dbReference type="InterPro" id="IPR023210">
    <property type="entry name" value="NADP_OxRdtase_dom"/>
</dbReference>
<evidence type="ECO:0000313" key="11">
    <source>
        <dbReference type="EMBL" id="KIX99410.1"/>
    </source>
</evidence>
<dbReference type="PROSITE" id="PS00063">
    <property type="entry name" value="ALDOKETO_REDUCTASE_3"/>
    <property type="match status" value="1"/>
</dbReference>
<dbReference type="InterPro" id="IPR020471">
    <property type="entry name" value="AKR"/>
</dbReference>
<evidence type="ECO:0000313" key="12">
    <source>
        <dbReference type="Proteomes" id="UP000053411"/>
    </source>
</evidence>
<evidence type="ECO:0000256" key="8">
    <source>
        <dbReference type="PIRSR" id="PIRSR000097-2"/>
    </source>
</evidence>
<organism evidence="11 12">
    <name type="scientific">Fonsecaea multimorphosa CBS 102226</name>
    <dbReference type="NCBI Taxonomy" id="1442371"/>
    <lineage>
        <taxon>Eukaryota</taxon>
        <taxon>Fungi</taxon>
        <taxon>Dikarya</taxon>
        <taxon>Ascomycota</taxon>
        <taxon>Pezizomycotina</taxon>
        <taxon>Eurotiomycetes</taxon>
        <taxon>Chaetothyriomycetidae</taxon>
        <taxon>Chaetothyriales</taxon>
        <taxon>Herpotrichiellaceae</taxon>
        <taxon>Fonsecaea</taxon>
    </lineage>
</organism>
<feature type="site" description="Lowers pKa of active site Tyr" evidence="9">
    <location>
        <position position="100"/>
    </location>
</feature>
<dbReference type="PROSITE" id="PS00798">
    <property type="entry name" value="ALDOKETO_REDUCTASE_1"/>
    <property type="match status" value="1"/>
</dbReference>
<evidence type="ECO:0000256" key="3">
    <source>
        <dbReference type="ARBA" id="ARBA00023002"/>
    </source>
</evidence>
<dbReference type="PRINTS" id="PR00069">
    <property type="entry name" value="ALDKETRDTASE"/>
</dbReference>
<dbReference type="PROSITE" id="PS00062">
    <property type="entry name" value="ALDOKETO_REDUCTASE_2"/>
    <property type="match status" value="1"/>
</dbReference>
<dbReference type="SUPFAM" id="SSF51430">
    <property type="entry name" value="NAD(P)-linked oxidoreductase"/>
    <property type="match status" value="1"/>
</dbReference>
<dbReference type="GO" id="GO:0016491">
    <property type="term" value="F:oxidoreductase activity"/>
    <property type="evidence" value="ECO:0007669"/>
    <property type="project" value="UniProtKB-KW"/>
</dbReference>
<evidence type="ECO:0000259" key="10">
    <source>
        <dbReference type="Pfam" id="PF00248"/>
    </source>
</evidence>
<dbReference type="InterPro" id="IPR018170">
    <property type="entry name" value="Aldo/ket_reductase_CS"/>
</dbReference>
<feature type="binding site" evidence="8">
    <location>
        <position position="132"/>
    </location>
    <ligand>
        <name>substrate</name>
    </ligand>
</feature>
<dbReference type="OrthoDB" id="416253at2759"/>
<evidence type="ECO:0000256" key="4">
    <source>
        <dbReference type="ARBA" id="ARBA00025065"/>
    </source>
</evidence>
<feature type="domain" description="NADP-dependent oxidoreductase" evidence="10">
    <location>
        <begin position="35"/>
        <end position="292"/>
    </location>
</feature>
<gene>
    <name evidence="11" type="ORF">Z520_04986</name>
</gene>
<evidence type="ECO:0000256" key="9">
    <source>
        <dbReference type="PIRSR" id="PIRSR000097-3"/>
    </source>
</evidence>
<accession>A0A0D2HC36</accession>
<keyword evidence="12" id="KW-1185">Reference proteome</keyword>
<comment type="catalytic activity">
    <reaction evidence="6">
        <text>xylitol + NAD(+) = D-xylose + NADH + H(+)</text>
        <dbReference type="Rhea" id="RHEA:27441"/>
        <dbReference type="ChEBI" id="CHEBI:15378"/>
        <dbReference type="ChEBI" id="CHEBI:17151"/>
        <dbReference type="ChEBI" id="CHEBI:53455"/>
        <dbReference type="ChEBI" id="CHEBI:57540"/>
        <dbReference type="ChEBI" id="CHEBI:57945"/>
        <dbReference type="EC" id="1.1.1.307"/>
    </reaction>
</comment>
<protein>
    <recommendedName>
        <fullName evidence="2">D-xylose reductase [NAD(P)H]</fullName>
        <ecNumber evidence="2">1.1.1.307</ecNumber>
    </recommendedName>
</protein>
<comment type="catalytic activity">
    <reaction evidence="5">
        <text>xylitol + NADP(+) = D-xylose + NADPH + H(+)</text>
        <dbReference type="Rhea" id="RHEA:27445"/>
        <dbReference type="ChEBI" id="CHEBI:15378"/>
        <dbReference type="ChEBI" id="CHEBI:17151"/>
        <dbReference type="ChEBI" id="CHEBI:53455"/>
        <dbReference type="ChEBI" id="CHEBI:57783"/>
        <dbReference type="ChEBI" id="CHEBI:58349"/>
        <dbReference type="EC" id="1.1.1.307"/>
    </reaction>
</comment>
<dbReference type="EC" id="1.1.1.307" evidence="2"/>